<dbReference type="Proteomes" id="UP001424459">
    <property type="component" value="Unassembled WGS sequence"/>
</dbReference>
<comment type="caution">
    <text evidence="1">The sequence shown here is derived from an EMBL/GenBank/DDBJ whole genome shotgun (WGS) entry which is preliminary data.</text>
</comment>
<dbReference type="InterPro" id="IPR029465">
    <property type="entry name" value="ATPgrasp_TupA"/>
</dbReference>
<dbReference type="SUPFAM" id="SSF56059">
    <property type="entry name" value="Glutathione synthetase ATP-binding domain-like"/>
    <property type="match status" value="1"/>
</dbReference>
<name>A0ABP7UBZ9_9SPHN</name>
<gene>
    <name evidence="1" type="ORF">GCM10022281_20940</name>
</gene>
<sequence>MLARGMFAFLRRPPTPAGTSPLRIQLTYWWRHRRLARLTDPRLLTEWIQHRKLNDRDPRLPILADKLRVKPWVAQMLGTEWVTPTLWQGRKLPAEPVWPMPFVVKARHGCNQTVVVRTADDYRRVLGLADGWLGTSYGEWLDEWLYGQIEPGLLVEPYIGEGELLPIDYKVFVFGGEARFVQVHLGRGGNHRWIVFDRQWRRVSPATADPDPARPASLPAMLAAAETLGEDFSFVRADFYEIAGSARFGEMTFYPGSGLEPVEPPGLNAAMGALWAAAVALEPLRSVILAA</sequence>
<proteinExistence type="predicted"/>
<accession>A0ABP7UBZ9</accession>
<dbReference type="Pfam" id="PF14305">
    <property type="entry name" value="ATPgrasp_TupA"/>
    <property type="match status" value="1"/>
</dbReference>
<evidence type="ECO:0000313" key="1">
    <source>
        <dbReference type="EMBL" id="GAA4039878.1"/>
    </source>
</evidence>
<evidence type="ECO:0000313" key="2">
    <source>
        <dbReference type="Proteomes" id="UP001424459"/>
    </source>
</evidence>
<protein>
    <submittedName>
        <fullName evidence="1">ATP-grasp fold amidoligase family protein</fullName>
    </submittedName>
</protein>
<reference evidence="2" key="1">
    <citation type="journal article" date="2019" name="Int. J. Syst. Evol. Microbiol.">
        <title>The Global Catalogue of Microorganisms (GCM) 10K type strain sequencing project: providing services to taxonomists for standard genome sequencing and annotation.</title>
        <authorList>
            <consortium name="The Broad Institute Genomics Platform"/>
            <consortium name="The Broad Institute Genome Sequencing Center for Infectious Disease"/>
            <person name="Wu L."/>
            <person name="Ma J."/>
        </authorList>
    </citation>
    <scope>NUCLEOTIDE SEQUENCE [LARGE SCALE GENOMIC DNA]</scope>
    <source>
        <strain evidence="2">JCM 17564</strain>
    </source>
</reference>
<organism evidence="1 2">
    <name type="scientific">Sphingomonas rosea</name>
    <dbReference type="NCBI Taxonomy" id="335605"/>
    <lineage>
        <taxon>Bacteria</taxon>
        <taxon>Pseudomonadati</taxon>
        <taxon>Pseudomonadota</taxon>
        <taxon>Alphaproteobacteria</taxon>
        <taxon>Sphingomonadales</taxon>
        <taxon>Sphingomonadaceae</taxon>
        <taxon>Sphingomonas</taxon>
    </lineage>
</organism>
<dbReference type="EMBL" id="BAABBR010000001">
    <property type="protein sequence ID" value="GAA4039878.1"/>
    <property type="molecule type" value="Genomic_DNA"/>
</dbReference>
<keyword evidence="2" id="KW-1185">Reference proteome</keyword>